<dbReference type="AlphaFoldDB" id="A0A0J9FR26"/>
<dbReference type="InterPro" id="IPR024197">
    <property type="entry name" value="TPP-like"/>
</dbReference>
<dbReference type="InterPro" id="IPR036412">
    <property type="entry name" value="HAD-like_sf"/>
</dbReference>
<dbReference type="Proteomes" id="UP000037029">
    <property type="component" value="Chromosome"/>
</dbReference>
<dbReference type="Gene3D" id="3.90.1070.10">
    <property type="match status" value="1"/>
</dbReference>
<dbReference type="PIRSF" id="PIRSF030802">
    <property type="entry name" value="UCP030802"/>
    <property type="match status" value="1"/>
</dbReference>
<dbReference type="InterPro" id="IPR023214">
    <property type="entry name" value="HAD_sf"/>
</dbReference>
<dbReference type="GO" id="GO:0016787">
    <property type="term" value="F:hydrolase activity"/>
    <property type="evidence" value="ECO:0007669"/>
    <property type="project" value="UniProtKB-KW"/>
</dbReference>
<dbReference type="SUPFAM" id="SSF56784">
    <property type="entry name" value="HAD-like"/>
    <property type="match status" value="1"/>
</dbReference>
<gene>
    <name evidence="1" type="ORF">BV87_16905</name>
</gene>
<evidence type="ECO:0000313" key="2">
    <source>
        <dbReference type="Proteomes" id="UP000037029"/>
    </source>
</evidence>
<dbReference type="Gene3D" id="3.40.50.1000">
    <property type="entry name" value="HAD superfamily/HAD-like"/>
    <property type="match status" value="1"/>
</dbReference>
<name>A0A0J9FR26_SPHYA</name>
<keyword evidence="1" id="KW-0378">Hydrolase</keyword>
<accession>A0A0J9FR26</accession>
<sequence length="248" mass="27516">MTAPVVFTDLDDTLFQTARKCPDKTADGLRLMSTLVDGSPSGYATKRQENLLGWFRAGKVIPVTARSTEVMARVDIEQAPAICSNGGCITLEGGSVDEEWHSHLIASAAKEPSIHEIYGEMTRPLEAEQFRHWVVSEHGLPLYIVIKSNIDDGEVLDELTEVHAEITPFGWRRHKNGNNLAYMPSWLNKRHAVTYLIEKVRSIAPDAPIIGVGDSTSDVGFMDLCDFAMAPTNSQFWNAVRSGNDWTR</sequence>
<protein>
    <submittedName>
        <fullName evidence="1">Sucrose-6-phosphate hydrolase</fullName>
    </submittedName>
</protein>
<evidence type="ECO:0000313" key="1">
    <source>
        <dbReference type="EMBL" id="ATP19908.1"/>
    </source>
</evidence>
<proteinExistence type="predicted"/>
<dbReference type="EMBL" id="CP020925">
    <property type="protein sequence ID" value="ATP19908.1"/>
    <property type="molecule type" value="Genomic_DNA"/>
</dbReference>
<dbReference type="RefSeq" id="WP_048937935.1">
    <property type="nucleotide sequence ID" value="NZ_CP020925.1"/>
</dbReference>
<reference evidence="1 2" key="1">
    <citation type="submission" date="2017-04" db="EMBL/GenBank/DDBJ databases">
        <title>Characterization, genome and methylation analysis of a phthalic acid esters degrading strain Sphingobium yanoikuyae SHJ.</title>
        <authorList>
            <person name="Feng L."/>
        </authorList>
    </citation>
    <scope>NUCLEOTIDE SEQUENCE [LARGE SCALE GENOMIC DNA]</scope>
    <source>
        <strain evidence="1 2">SHJ</strain>
    </source>
</reference>
<organism evidence="1 2">
    <name type="scientific">Sphingobium yanoikuyae</name>
    <name type="common">Sphingomonas yanoikuyae</name>
    <dbReference type="NCBI Taxonomy" id="13690"/>
    <lineage>
        <taxon>Bacteria</taxon>
        <taxon>Pseudomonadati</taxon>
        <taxon>Pseudomonadota</taxon>
        <taxon>Alphaproteobacteria</taxon>
        <taxon>Sphingomonadales</taxon>
        <taxon>Sphingomonadaceae</taxon>
        <taxon>Sphingobium</taxon>
    </lineage>
</organism>